<dbReference type="SUPFAM" id="SSF47384">
    <property type="entry name" value="Homodimeric domain of signal transducing histidine kinase"/>
    <property type="match status" value="1"/>
</dbReference>
<evidence type="ECO:0000256" key="7">
    <source>
        <dbReference type="ARBA" id="ARBA00022777"/>
    </source>
</evidence>
<dbReference type="RefSeq" id="WP_039000198.1">
    <property type="nucleotide sequence ID" value="NZ_CP014327.1"/>
</dbReference>
<dbReference type="SMART" id="SM00388">
    <property type="entry name" value="HisKA"/>
    <property type="match status" value="1"/>
</dbReference>
<dbReference type="OrthoDB" id="913606at2"/>
<evidence type="ECO:0000256" key="11">
    <source>
        <dbReference type="SAM" id="Phobius"/>
    </source>
</evidence>
<evidence type="ECO:0000259" key="13">
    <source>
        <dbReference type="PROSITE" id="PS50885"/>
    </source>
</evidence>
<keyword evidence="15" id="KW-1185">Reference proteome</keyword>
<evidence type="ECO:0000256" key="2">
    <source>
        <dbReference type="ARBA" id="ARBA00004370"/>
    </source>
</evidence>
<dbReference type="PANTHER" id="PTHR45436:SF1">
    <property type="entry name" value="SENSOR PROTEIN QSEC"/>
    <property type="match status" value="1"/>
</dbReference>
<evidence type="ECO:0000256" key="8">
    <source>
        <dbReference type="ARBA" id="ARBA00022989"/>
    </source>
</evidence>
<feature type="domain" description="Histidine kinase" evidence="12">
    <location>
        <begin position="243"/>
        <end position="456"/>
    </location>
</feature>
<dbReference type="SUPFAM" id="SSF55874">
    <property type="entry name" value="ATPase domain of HSP90 chaperone/DNA topoisomerase II/histidine kinase"/>
    <property type="match status" value="1"/>
</dbReference>
<sequence>MTQGFIRSSIRRRLLLQLFIIAAILSLAFVLIVRAVAERAAADTQDNILLASATSIADALYSERGQVAVEIPYSALSMLGAISEDRVFYRVFVGDEHLTGYEDLLPPSQMNDPFSTFDFRGAEVRSVAVTRVVSAGGRKRNTTVVVAQTRLGLAAISSRISVVAASVGVGFFLLATALSLFAAQSTLAPLNRMTQSVARRGPNDLRPVETPAPSELAPLVDALNGLMARLKASLLQSEDFIAEAAHRVRTPLATVRAQAQVALRRSVQPENKAALRAMIRAVDESSRSAGQLLDHAMVSFRTDQLEVVPLDLVAITRETVSHLRPTAELKDLHIVEEYVATRSQIKGDEILLQNALRNLLDNAIKYTPAESKITVRVTDTGALTVSITDEGRGFGDADLSTLTHRFSRGKNVDDIVGSGLGLTIADEVVAAHCGRLELSCNTKGPGACVSLIFPAS</sequence>
<dbReference type="EMBL" id="CP014327">
    <property type="protein sequence ID" value="AML50025.1"/>
    <property type="molecule type" value="Genomic_DNA"/>
</dbReference>
<dbReference type="AlphaFoldDB" id="A0A126UWA6"/>
<dbReference type="InterPro" id="IPR003594">
    <property type="entry name" value="HATPase_dom"/>
</dbReference>
<evidence type="ECO:0000256" key="4">
    <source>
        <dbReference type="ARBA" id="ARBA00022553"/>
    </source>
</evidence>
<dbReference type="PROSITE" id="PS50885">
    <property type="entry name" value="HAMP"/>
    <property type="match status" value="1"/>
</dbReference>
<keyword evidence="5" id="KW-0808">Transferase</keyword>
<evidence type="ECO:0000313" key="15">
    <source>
        <dbReference type="Proteomes" id="UP000070371"/>
    </source>
</evidence>
<keyword evidence="6 11" id="KW-0812">Transmembrane</keyword>
<dbReference type="PANTHER" id="PTHR45436">
    <property type="entry name" value="SENSOR HISTIDINE KINASE YKOH"/>
    <property type="match status" value="1"/>
</dbReference>
<dbReference type="STRING" id="1579316.RC74_00880"/>
<feature type="transmembrane region" description="Helical" evidence="11">
    <location>
        <begin position="160"/>
        <end position="183"/>
    </location>
</feature>
<keyword evidence="10 11" id="KW-0472">Membrane</keyword>
<keyword evidence="9" id="KW-0902">Two-component regulatory system</keyword>
<evidence type="ECO:0000259" key="12">
    <source>
        <dbReference type="PROSITE" id="PS50109"/>
    </source>
</evidence>
<proteinExistence type="predicted"/>
<dbReference type="Pfam" id="PF02518">
    <property type="entry name" value="HATPase_c"/>
    <property type="match status" value="1"/>
</dbReference>
<dbReference type="InterPro" id="IPR003661">
    <property type="entry name" value="HisK_dim/P_dom"/>
</dbReference>
<dbReference type="GO" id="GO:0005886">
    <property type="term" value="C:plasma membrane"/>
    <property type="evidence" value="ECO:0007669"/>
    <property type="project" value="TreeGrafter"/>
</dbReference>
<keyword evidence="4" id="KW-0597">Phosphoprotein</keyword>
<evidence type="ECO:0000313" key="14">
    <source>
        <dbReference type="EMBL" id="AML50025.1"/>
    </source>
</evidence>
<evidence type="ECO:0000256" key="5">
    <source>
        <dbReference type="ARBA" id="ARBA00022679"/>
    </source>
</evidence>
<dbReference type="Pfam" id="PF08521">
    <property type="entry name" value="2CSK_N"/>
    <property type="match status" value="1"/>
</dbReference>
<feature type="domain" description="HAMP" evidence="13">
    <location>
        <begin position="184"/>
        <end position="235"/>
    </location>
</feature>
<dbReference type="GO" id="GO:0000155">
    <property type="term" value="F:phosphorelay sensor kinase activity"/>
    <property type="evidence" value="ECO:0007669"/>
    <property type="project" value="InterPro"/>
</dbReference>
<organism evidence="14 15">
    <name type="scientific">Falsihalocynthiibacter arcticus</name>
    <dbReference type="NCBI Taxonomy" id="1579316"/>
    <lineage>
        <taxon>Bacteria</taxon>
        <taxon>Pseudomonadati</taxon>
        <taxon>Pseudomonadota</taxon>
        <taxon>Alphaproteobacteria</taxon>
        <taxon>Rhodobacterales</taxon>
        <taxon>Roseobacteraceae</taxon>
        <taxon>Falsihalocynthiibacter</taxon>
    </lineage>
</organism>
<dbReference type="EC" id="2.7.13.3" evidence="3"/>
<comment type="catalytic activity">
    <reaction evidence="1">
        <text>ATP + protein L-histidine = ADP + protein N-phospho-L-histidine.</text>
        <dbReference type="EC" id="2.7.13.3"/>
    </reaction>
</comment>
<dbReference type="InterPro" id="IPR036097">
    <property type="entry name" value="HisK_dim/P_sf"/>
</dbReference>
<dbReference type="Proteomes" id="UP000070371">
    <property type="component" value="Chromosome"/>
</dbReference>
<keyword evidence="8 11" id="KW-1133">Transmembrane helix</keyword>
<dbReference type="PRINTS" id="PR00344">
    <property type="entry name" value="BCTRLSENSOR"/>
</dbReference>
<gene>
    <name evidence="14" type="ORF">RC74_00880</name>
</gene>
<dbReference type="InterPro" id="IPR036890">
    <property type="entry name" value="HATPase_C_sf"/>
</dbReference>
<dbReference type="InterPro" id="IPR004358">
    <property type="entry name" value="Sig_transdc_His_kin-like_C"/>
</dbReference>
<evidence type="ECO:0000256" key="6">
    <source>
        <dbReference type="ARBA" id="ARBA00022692"/>
    </source>
</evidence>
<dbReference type="KEGG" id="hat:RC74_00880"/>
<name>A0A126UWA6_9RHOB</name>
<comment type="subcellular location">
    <subcellularLocation>
        <location evidence="2">Membrane</location>
    </subcellularLocation>
</comment>
<evidence type="ECO:0000256" key="1">
    <source>
        <dbReference type="ARBA" id="ARBA00000085"/>
    </source>
</evidence>
<dbReference type="Gene3D" id="3.30.565.10">
    <property type="entry name" value="Histidine kinase-like ATPase, C-terminal domain"/>
    <property type="match status" value="1"/>
</dbReference>
<dbReference type="InterPro" id="IPR050428">
    <property type="entry name" value="TCS_sensor_his_kinase"/>
</dbReference>
<keyword evidence="7" id="KW-0418">Kinase</keyword>
<evidence type="ECO:0000256" key="10">
    <source>
        <dbReference type="ARBA" id="ARBA00023136"/>
    </source>
</evidence>
<dbReference type="Gene3D" id="1.10.287.130">
    <property type="match status" value="1"/>
</dbReference>
<dbReference type="SMART" id="SM00387">
    <property type="entry name" value="HATPase_c"/>
    <property type="match status" value="1"/>
</dbReference>
<dbReference type="CDD" id="cd00082">
    <property type="entry name" value="HisKA"/>
    <property type="match status" value="1"/>
</dbReference>
<evidence type="ECO:0000256" key="9">
    <source>
        <dbReference type="ARBA" id="ARBA00023012"/>
    </source>
</evidence>
<accession>A0A126UWA6</accession>
<reference evidence="14 15" key="1">
    <citation type="submission" date="2016-02" db="EMBL/GenBank/DDBJ databases">
        <title>Complete genome sequence of Halocynthiibacter arcticus PAMC 20958t from arctic marine sediment.</title>
        <authorList>
            <person name="Lee Y.M."/>
            <person name="Baek K."/>
            <person name="Lee H.K."/>
            <person name="Shin S.C."/>
        </authorList>
    </citation>
    <scope>NUCLEOTIDE SEQUENCE [LARGE SCALE GENOMIC DNA]</scope>
    <source>
        <strain evidence="14">PAMC 20958</strain>
    </source>
</reference>
<dbReference type="InterPro" id="IPR013727">
    <property type="entry name" value="2CSK_N"/>
</dbReference>
<dbReference type="PROSITE" id="PS50109">
    <property type="entry name" value="HIS_KIN"/>
    <property type="match status" value="1"/>
</dbReference>
<dbReference type="InterPro" id="IPR003660">
    <property type="entry name" value="HAMP_dom"/>
</dbReference>
<dbReference type="InterPro" id="IPR005467">
    <property type="entry name" value="His_kinase_dom"/>
</dbReference>
<dbReference type="Pfam" id="PF00672">
    <property type="entry name" value="HAMP"/>
    <property type="match status" value="1"/>
</dbReference>
<dbReference type="Pfam" id="PF00512">
    <property type="entry name" value="HisKA"/>
    <property type="match status" value="1"/>
</dbReference>
<protein>
    <recommendedName>
        <fullName evidence="3">histidine kinase</fullName>
        <ecNumber evidence="3">2.7.13.3</ecNumber>
    </recommendedName>
</protein>
<evidence type="ECO:0000256" key="3">
    <source>
        <dbReference type="ARBA" id="ARBA00012438"/>
    </source>
</evidence>